<dbReference type="AlphaFoldDB" id="A8LPX5"/>
<dbReference type="InterPro" id="IPR057460">
    <property type="entry name" value="CAF17_C"/>
</dbReference>
<dbReference type="KEGG" id="dsh:Dshi_2092"/>
<dbReference type="HOGENOM" id="CLU_007884_7_1_5"/>
<protein>
    <recommendedName>
        <fullName evidence="2">CAF17 C-terminal domain-containing protein</fullName>
    </recommendedName>
</protein>
<accession>A8LPX5</accession>
<dbReference type="InterPro" id="IPR027266">
    <property type="entry name" value="TrmE/GcvT-like"/>
</dbReference>
<organism evidence="3 4">
    <name type="scientific">Dinoroseobacter shibae (strain DSM 16493 / NCIMB 14021 / DFL 12)</name>
    <dbReference type="NCBI Taxonomy" id="398580"/>
    <lineage>
        <taxon>Bacteria</taxon>
        <taxon>Pseudomonadati</taxon>
        <taxon>Pseudomonadota</taxon>
        <taxon>Alphaproteobacteria</taxon>
        <taxon>Rhodobacterales</taxon>
        <taxon>Roseobacteraceae</taxon>
        <taxon>Dinoroseobacter</taxon>
    </lineage>
</organism>
<dbReference type="Pfam" id="PF25455">
    <property type="entry name" value="Beta-barrel_CAF17_C"/>
    <property type="match status" value="1"/>
</dbReference>
<evidence type="ECO:0000313" key="3">
    <source>
        <dbReference type="EMBL" id="ABV93829.1"/>
    </source>
</evidence>
<dbReference type="InterPro" id="IPR045179">
    <property type="entry name" value="YgfZ/GcvT"/>
</dbReference>
<dbReference type="NCBIfam" id="TIGR03317">
    <property type="entry name" value="ygfZ_signature"/>
    <property type="match status" value="1"/>
</dbReference>
<reference evidence="4" key="1">
    <citation type="journal article" date="2010" name="ISME J.">
        <title>The complete genome sequence of the algal symbiont Dinoroseobacter shibae: a hitchhiker's guide to life in the sea.</title>
        <authorList>
            <person name="Wagner-Dobler I."/>
            <person name="Ballhausen B."/>
            <person name="Berger M."/>
            <person name="Brinkhoff T."/>
            <person name="Buchholz I."/>
            <person name="Bunk B."/>
            <person name="Cypionka H."/>
            <person name="Daniel R."/>
            <person name="Drepper T."/>
            <person name="Gerdts G."/>
            <person name="Hahnke S."/>
            <person name="Han C."/>
            <person name="Jahn D."/>
            <person name="Kalhoefer D."/>
            <person name="Kiss H."/>
            <person name="Klenk H.P."/>
            <person name="Kyrpides N."/>
            <person name="Liebl W."/>
            <person name="Liesegang H."/>
            <person name="Meincke L."/>
            <person name="Pati A."/>
            <person name="Petersen J."/>
            <person name="Piekarski T."/>
            <person name="Pommerenke C."/>
            <person name="Pradella S."/>
            <person name="Pukall R."/>
            <person name="Rabus R."/>
            <person name="Stackebrandt E."/>
            <person name="Thole S."/>
            <person name="Thompson L."/>
            <person name="Tielen P."/>
            <person name="Tomasch J."/>
            <person name="von Jan M."/>
            <person name="Wanphrut N."/>
            <person name="Wichels A."/>
            <person name="Zech H."/>
            <person name="Simon M."/>
        </authorList>
    </citation>
    <scope>NUCLEOTIDE SEQUENCE [LARGE SCALE GENOMIC DNA]</scope>
    <source>
        <strain evidence="4">DSM 16493 / NCIMB 14021 / DFL 12</strain>
    </source>
</reference>
<dbReference type="PANTHER" id="PTHR22602">
    <property type="entry name" value="TRANSFERASE CAF17, MITOCHONDRIAL-RELATED"/>
    <property type="match status" value="1"/>
</dbReference>
<dbReference type="PIRSF" id="PIRSF006487">
    <property type="entry name" value="GcvT"/>
    <property type="match status" value="1"/>
</dbReference>
<gene>
    <name evidence="3" type="ordered locus">Dshi_2092</name>
</gene>
<feature type="domain" description="CAF17 C-terminal" evidence="2">
    <location>
        <begin position="201"/>
        <end position="260"/>
    </location>
</feature>
<dbReference type="eggNOG" id="COG0354">
    <property type="taxonomic scope" value="Bacteria"/>
</dbReference>
<dbReference type="PANTHER" id="PTHR22602:SF0">
    <property type="entry name" value="TRANSFERASE CAF17, MITOCHONDRIAL-RELATED"/>
    <property type="match status" value="1"/>
</dbReference>
<sequence length="261" mass="27872">MPDHSSPATDPVIEAAPARAVIRVTGRDARDFLQGMVTNDLAKGLEHGLVYAALLSPQGKYLADFFVLAQDDALLLDAPEALAPDLLKRLTMFKLRADVTLEKTEMPVARGLGPAPEGALADPRDPALGWRLYGVAGGPEVTDWDALRVAHLVPEAGTELIPNDSYILEMGFERLHGVDFKKGCYVGQEVVARMKHKTELRKGLARVAVAGEAAPGDEITAGGKPVGVLGTRSGDRALAYLRFDRATGPMEAGAARVTWTP</sequence>
<dbReference type="RefSeq" id="WP_012178762.1">
    <property type="nucleotide sequence ID" value="NC_009952.1"/>
</dbReference>
<dbReference type="OrthoDB" id="9796287at2"/>
<dbReference type="Gene3D" id="3.30.1360.120">
    <property type="entry name" value="Probable tRNA modification gtpase trme, domain 1"/>
    <property type="match status" value="2"/>
</dbReference>
<dbReference type="Proteomes" id="UP000006833">
    <property type="component" value="Chromosome"/>
</dbReference>
<evidence type="ECO:0000313" key="4">
    <source>
        <dbReference type="Proteomes" id="UP000006833"/>
    </source>
</evidence>
<evidence type="ECO:0000256" key="1">
    <source>
        <dbReference type="ARBA" id="ARBA00022946"/>
    </source>
</evidence>
<dbReference type="InterPro" id="IPR017703">
    <property type="entry name" value="YgfZ/GCV_T_CS"/>
</dbReference>
<evidence type="ECO:0000259" key="2">
    <source>
        <dbReference type="Pfam" id="PF25455"/>
    </source>
</evidence>
<keyword evidence="1" id="KW-0809">Transit peptide</keyword>
<dbReference type="STRING" id="398580.Dshi_2092"/>
<dbReference type="GO" id="GO:0016226">
    <property type="term" value="P:iron-sulfur cluster assembly"/>
    <property type="evidence" value="ECO:0007669"/>
    <property type="project" value="TreeGrafter"/>
</dbReference>
<proteinExistence type="predicted"/>
<name>A8LPX5_DINSH</name>
<dbReference type="SUPFAM" id="SSF103025">
    <property type="entry name" value="Folate-binding domain"/>
    <property type="match status" value="1"/>
</dbReference>
<dbReference type="EMBL" id="CP000830">
    <property type="protein sequence ID" value="ABV93829.1"/>
    <property type="molecule type" value="Genomic_DNA"/>
</dbReference>
<keyword evidence="4" id="KW-1185">Reference proteome</keyword>